<keyword evidence="1" id="KW-0378">Hydrolase</keyword>
<dbReference type="GO" id="GO:0005829">
    <property type="term" value="C:cytosol"/>
    <property type="evidence" value="ECO:0007669"/>
    <property type="project" value="TreeGrafter"/>
</dbReference>
<dbReference type="InterPro" id="IPR036412">
    <property type="entry name" value="HAD-like_sf"/>
</dbReference>
<dbReference type="PANTHER" id="PTHR43434">
    <property type="entry name" value="PHOSPHOGLYCOLATE PHOSPHATASE"/>
    <property type="match status" value="1"/>
</dbReference>
<organism evidence="1 2">
    <name type="scientific">Paenibacillus yonginensis</name>
    <dbReference type="NCBI Taxonomy" id="1462996"/>
    <lineage>
        <taxon>Bacteria</taxon>
        <taxon>Bacillati</taxon>
        <taxon>Bacillota</taxon>
        <taxon>Bacilli</taxon>
        <taxon>Bacillales</taxon>
        <taxon>Paenibacillaceae</taxon>
        <taxon>Paenibacillus</taxon>
    </lineage>
</organism>
<gene>
    <name evidence="1" type="ORF">AWM70_08465</name>
</gene>
<dbReference type="InterPro" id="IPR050155">
    <property type="entry name" value="HAD-like_hydrolase_sf"/>
</dbReference>
<dbReference type="KEGG" id="pyg:AWM70_08465"/>
<sequence length="255" mass="29575">MTSQPHLHQHIIFDMDDTLIYCNKYFEAVLEDFTRLLRHFLGKDRLTAEEIRAKQVEIDVAGVHQVGFASHHFPESMVETYRYFATLLGHPISQIEEARITKLGLSVYDQLVEPYPGMIETLDVLKAQGHDLYLYTGGEAAIQQRKIDQMKLDVYFGDRIYIRQHKNVEALEEIIALHQFDRSRTWMIGNSLRTDIEPAIKAGINCIYLKQPDEWVYNIIELKPAKDTTMYTITSLQQVPEVIAENIAVKHKRTL</sequence>
<reference evidence="1 2" key="1">
    <citation type="submission" date="2016-01" db="EMBL/GenBank/DDBJ databases">
        <title>Complete Genome Sequence of Paenibacillus yonginensis DCY84, a novel Plant Growth-Promoting Bacteria with Elicitation of Induced Systemic Resistance.</title>
        <authorList>
            <person name="Kim Y.J."/>
            <person name="Yang D.C."/>
            <person name="Sukweenadhi J."/>
        </authorList>
    </citation>
    <scope>NUCLEOTIDE SEQUENCE [LARGE SCALE GENOMIC DNA]</scope>
    <source>
        <strain evidence="1 2">DCY84</strain>
    </source>
</reference>
<keyword evidence="2" id="KW-1185">Reference proteome</keyword>
<dbReference type="SUPFAM" id="SSF56784">
    <property type="entry name" value="HAD-like"/>
    <property type="match status" value="1"/>
</dbReference>
<dbReference type="SFLD" id="SFLDS00003">
    <property type="entry name" value="Haloacid_Dehalogenase"/>
    <property type="match status" value="1"/>
</dbReference>
<accession>A0A1B1MZL0</accession>
<evidence type="ECO:0000313" key="2">
    <source>
        <dbReference type="Proteomes" id="UP000092573"/>
    </source>
</evidence>
<dbReference type="EMBL" id="CP014167">
    <property type="protein sequence ID" value="ANS74613.1"/>
    <property type="molecule type" value="Genomic_DNA"/>
</dbReference>
<dbReference type="PANTHER" id="PTHR43434:SF1">
    <property type="entry name" value="PHOSPHOGLYCOLATE PHOSPHATASE"/>
    <property type="match status" value="1"/>
</dbReference>
<dbReference type="Proteomes" id="UP000092573">
    <property type="component" value="Chromosome"/>
</dbReference>
<dbReference type="InterPro" id="IPR023198">
    <property type="entry name" value="PGP-like_dom2"/>
</dbReference>
<dbReference type="GO" id="GO:0006281">
    <property type="term" value="P:DNA repair"/>
    <property type="evidence" value="ECO:0007669"/>
    <property type="project" value="TreeGrafter"/>
</dbReference>
<name>A0A1B1MZL0_9BACL</name>
<dbReference type="GO" id="GO:0008967">
    <property type="term" value="F:phosphoglycolate phosphatase activity"/>
    <property type="evidence" value="ECO:0007669"/>
    <property type="project" value="TreeGrafter"/>
</dbReference>
<dbReference type="Gene3D" id="3.40.50.1000">
    <property type="entry name" value="HAD superfamily/HAD-like"/>
    <property type="match status" value="1"/>
</dbReference>
<dbReference type="RefSeq" id="WP_068695449.1">
    <property type="nucleotide sequence ID" value="NZ_CP014167.1"/>
</dbReference>
<evidence type="ECO:0000313" key="1">
    <source>
        <dbReference type="EMBL" id="ANS74613.1"/>
    </source>
</evidence>
<dbReference type="STRING" id="1462996.AWM70_08465"/>
<dbReference type="AlphaFoldDB" id="A0A1B1MZL0"/>
<dbReference type="SFLD" id="SFLDG01129">
    <property type="entry name" value="C1.5:_HAD__Beta-PGM__Phosphata"/>
    <property type="match status" value="1"/>
</dbReference>
<dbReference type="InterPro" id="IPR023214">
    <property type="entry name" value="HAD_sf"/>
</dbReference>
<dbReference type="OrthoDB" id="6101375at2"/>
<proteinExistence type="predicted"/>
<dbReference type="Pfam" id="PF00702">
    <property type="entry name" value="Hydrolase"/>
    <property type="match status" value="1"/>
</dbReference>
<protein>
    <submittedName>
        <fullName evidence="1">HAD family hydrolase</fullName>
    </submittedName>
</protein>
<dbReference type="Gene3D" id="1.10.150.240">
    <property type="entry name" value="Putative phosphatase, domain 2"/>
    <property type="match status" value="1"/>
</dbReference>